<dbReference type="PANTHER" id="PTHR42949">
    <property type="entry name" value="ANAEROBIC GLYCEROL-3-PHOSPHATE DEHYDROGENASE SUBUNIT B"/>
    <property type="match status" value="1"/>
</dbReference>
<proteinExistence type="predicted"/>
<dbReference type="InterPro" id="IPR036188">
    <property type="entry name" value="FAD/NAD-bd_sf"/>
</dbReference>
<keyword evidence="4" id="KW-1185">Reference proteome</keyword>
<reference evidence="3 4" key="1">
    <citation type="submission" date="2019-06" db="EMBL/GenBank/DDBJ databases">
        <title>Cerasibacillus sp. nov., isolated from maize field.</title>
        <authorList>
            <person name="Lin S.-Y."/>
            <person name="Tsai C.-F."/>
            <person name="Young C.-C."/>
        </authorList>
    </citation>
    <scope>NUCLEOTIDE SEQUENCE [LARGE SCALE GENOMIC DNA]</scope>
    <source>
        <strain evidence="3 4">CC-CFT480</strain>
    </source>
</reference>
<dbReference type="InterPro" id="IPR023753">
    <property type="entry name" value="FAD/NAD-binding_dom"/>
</dbReference>
<protein>
    <submittedName>
        <fullName evidence="3">NAD(P)/FAD-dependent oxidoreductase</fullName>
    </submittedName>
</protein>
<dbReference type="Proteomes" id="UP000321574">
    <property type="component" value="Unassembled WGS sequence"/>
</dbReference>
<keyword evidence="1" id="KW-0560">Oxidoreductase</keyword>
<dbReference type="EMBL" id="VDUW01000003">
    <property type="protein sequence ID" value="TXL65778.1"/>
    <property type="molecule type" value="Genomic_DNA"/>
</dbReference>
<dbReference type="PANTHER" id="PTHR42949:SF3">
    <property type="entry name" value="ANAEROBIC GLYCEROL-3-PHOSPHATE DEHYDROGENASE SUBUNIT B"/>
    <property type="match status" value="1"/>
</dbReference>
<evidence type="ECO:0000259" key="2">
    <source>
        <dbReference type="Pfam" id="PF07992"/>
    </source>
</evidence>
<comment type="caution">
    <text evidence="3">The sequence shown here is derived from an EMBL/GenBank/DDBJ whole genome shotgun (WGS) entry which is preliminary data.</text>
</comment>
<feature type="domain" description="FAD/NAD(P)-binding" evidence="2">
    <location>
        <begin position="230"/>
        <end position="342"/>
    </location>
</feature>
<dbReference type="OrthoDB" id="9776839at2"/>
<evidence type="ECO:0000313" key="4">
    <source>
        <dbReference type="Proteomes" id="UP000321574"/>
    </source>
</evidence>
<organism evidence="3 4">
    <name type="scientific">Cerasibacillus terrae</name>
    <dbReference type="NCBI Taxonomy" id="2498845"/>
    <lineage>
        <taxon>Bacteria</taxon>
        <taxon>Bacillati</taxon>
        <taxon>Bacillota</taxon>
        <taxon>Bacilli</taxon>
        <taxon>Bacillales</taxon>
        <taxon>Bacillaceae</taxon>
        <taxon>Cerasibacillus</taxon>
    </lineage>
</organism>
<feature type="domain" description="FAD/NAD(P)-binding" evidence="2">
    <location>
        <begin position="2"/>
        <end position="149"/>
    </location>
</feature>
<dbReference type="GO" id="GO:0016491">
    <property type="term" value="F:oxidoreductase activity"/>
    <property type="evidence" value="ECO:0007669"/>
    <property type="project" value="UniProtKB-KW"/>
</dbReference>
<dbReference type="PRINTS" id="PR00368">
    <property type="entry name" value="FADPNR"/>
</dbReference>
<dbReference type="AlphaFoldDB" id="A0A5C8NWX7"/>
<dbReference type="Gene3D" id="3.50.50.60">
    <property type="entry name" value="FAD/NAD(P)-binding domain"/>
    <property type="match status" value="3"/>
</dbReference>
<dbReference type="PRINTS" id="PR00469">
    <property type="entry name" value="PNDRDTASEII"/>
</dbReference>
<name>A0A5C8NWX7_9BACI</name>
<evidence type="ECO:0000256" key="1">
    <source>
        <dbReference type="ARBA" id="ARBA00023002"/>
    </source>
</evidence>
<accession>A0A5C8NWX7</accession>
<dbReference type="InterPro" id="IPR051691">
    <property type="entry name" value="Metab_Enz_Cyan_OpOx_G3PDH"/>
</dbReference>
<gene>
    <name evidence="3" type="ORF">FHP05_06565</name>
</gene>
<sequence>MYDVIIVGAGPAGLSAAIQCRKWDMNVLVIDEFPKAGGRLLGQLHQEPNGEWWNGIEETKQLTETASKLNTEIRLGISVHHVEKIDDGFLVHTNHGDFASVRLLIATGAAESAAPVPGWTLPGVMSIGAAQVMTNVHRVRVGEKGIVIGINVLSAAIAREMQLAGVDLHSMVLPAMNPVTKDHAHPKKVMDKLSRIAHLAPSAFLRFGGKVAKANIARKLATQFYPRNGMKMWGMPIHLRKAVTQINGTDHVESVTMFDVTADGKLKKGTEKRVEVDFVCIAGGLYPLTELAAVAGCPFHYSEELGGHIPVHNEEMKTPIDGLFVAGNITGIESAKVARAQGKVAGLSIAREKLKGIADLEYKVLQAMNDVRKTRNEASIQFHPGIEEGRTKMEDVFRESKKTETAL</sequence>
<evidence type="ECO:0000313" key="3">
    <source>
        <dbReference type="EMBL" id="TXL65778.1"/>
    </source>
</evidence>
<dbReference type="Pfam" id="PF07992">
    <property type="entry name" value="Pyr_redox_2"/>
    <property type="match status" value="2"/>
</dbReference>
<dbReference type="RefSeq" id="WP_147666448.1">
    <property type="nucleotide sequence ID" value="NZ_VDUW01000003.1"/>
</dbReference>
<dbReference type="SUPFAM" id="SSF51905">
    <property type="entry name" value="FAD/NAD(P)-binding domain"/>
    <property type="match status" value="1"/>
</dbReference>